<proteinExistence type="predicted"/>
<name>A0ABR7MRV2_9BACT</name>
<evidence type="ECO:0000256" key="1">
    <source>
        <dbReference type="SAM" id="Phobius"/>
    </source>
</evidence>
<keyword evidence="1" id="KW-0472">Membrane</keyword>
<comment type="caution">
    <text evidence="4">The sequence shown here is derived from an EMBL/GenBank/DDBJ whole genome shotgun (WGS) entry which is preliminary data.</text>
</comment>
<keyword evidence="2" id="KW-0732">Signal</keyword>
<evidence type="ECO:0000256" key="2">
    <source>
        <dbReference type="SAM" id="SignalP"/>
    </source>
</evidence>
<dbReference type="RefSeq" id="WP_187321462.1">
    <property type="nucleotide sequence ID" value="NZ_JACSCY010000027.1"/>
</dbReference>
<feature type="transmembrane region" description="Helical" evidence="1">
    <location>
        <begin position="151"/>
        <end position="171"/>
    </location>
</feature>
<keyword evidence="5" id="KW-1185">Reference proteome</keyword>
<dbReference type="Pfam" id="PF08239">
    <property type="entry name" value="SH3_3"/>
    <property type="match status" value="1"/>
</dbReference>
<evidence type="ECO:0000313" key="4">
    <source>
        <dbReference type="EMBL" id="MBC6613258.1"/>
    </source>
</evidence>
<dbReference type="Gene3D" id="2.30.30.40">
    <property type="entry name" value="SH3 Domains"/>
    <property type="match status" value="1"/>
</dbReference>
<accession>A0ABR7MRV2</accession>
<gene>
    <name evidence="4" type="ORF">H8B15_20220</name>
</gene>
<reference evidence="4 5" key="1">
    <citation type="submission" date="2020-08" db="EMBL/GenBank/DDBJ databases">
        <title>Hymenobacter sp.</title>
        <authorList>
            <person name="Kim M.K."/>
        </authorList>
    </citation>
    <scope>NUCLEOTIDE SEQUENCE [LARGE SCALE GENOMIC DNA]</scope>
    <source>
        <strain evidence="4 5">BT507</strain>
    </source>
</reference>
<keyword evidence="1" id="KW-0812">Transmembrane</keyword>
<keyword evidence="1" id="KW-1133">Transmembrane helix</keyword>
<organism evidence="4 5">
    <name type="scientific">Hymenobacter citatus</name>
    <dbReference type="NCBI Taxonomy" id="2763506"/>
    <lineage>
        <taxon>Bacteria</taxon>
        <taxon>Pseudomonadati</taxon>
        <taxon>Bacteroidota</taxon>
        <taxon>Cytophagia</taxon>
        <taxon>Cytophagales</taxon>
        <taxon>Hymenobacteraceae</taxon>
        <taxon>Hymenobacter</taxon>
    </lineage>
</organism>
<evidence type="ECO:0000313" key="5">
    <source>
        <dbReference type="Proteomes" id="UP000622017"/>
    </source>
</evidence>
<protein>
    <recommendedName>
        <fullName evidence="3">SH3b domain-containing protein</fullName>
    </recommendedName>
</protein>
<feature type="transmembrane region" description="Helical" evidence="1">
    <location>
        <begin position="124"/>
        <end position="145"/>
    </location>
</feature>
<feature type="chain" id="PRO_5046736144" description="SH3b domain-containing protein" evidence="2">
    <location>
        <begin position="21"/>
        <end position="236"/>
    </location>
</feature>
<evidence type="ECO:0000259" key="3">
    <source>
        <dbReference type="Pfam" id="PF08239"/>
    </source>
</evidence>
<dbReference type="EMBL" id="JACSCY010000027">
    <property type="protein sequence ID" value="MBC6613258.1"/>
    <property type="molecule type" value="Genomic_DNA"/>
</dbReference>
<feature type="domain" description="SH3b" evidence="3">
    <location>
        <begin position="188"/>
        <end position="231"/>
    </location>
</feature>
<sequence length="236" mass="27267">MKKVLFFSFLALLFSQPILAQKDTEALQKADSLFAADSTEAAYPFYRQVLRQQKAYSPRMLLRMAYVQEGLGHYPAALYYLSLVQARQPRRSTWAKMVSLAQRHRLTGYPDSWRQQLRIVFRRYYYRLLQAALIVAVVGGTVLWLRRRERRGWWAAYAAYVLATAAFLNLFRPERSGLVARSRAALMAGPSPGATWLTTAAAGDRLVVLGKQDVWYRVRWQGKDAYIRQHDLLEVQ</sequence>
<dbReference type="Proteomes" id="UP000622017">
    <property type="component" value="Unassembled WGS sequence"/>
</dbReference>
<feature type="signal peptide" evidence="2">
    <location>
        <begin position="1"/>
        <end position="20"/>
    </location>
</feature>
<dbReference type="InterPro" id="IPR003646">
    <property type="entry name" value="SH3-like_bac-type"/>
</dbReference>